<keyword evidence="1" id="KW-1133">Transmembrane helix</keyword>
<comment type="caution">
    <text evidence="2">The sequence shown here is derived from an EMBL/GenBank/DDBJ whole genome shotgun (WGS) entry which is preliminary data.</text>
</comment>
<evidence type="ECO:0000256" key="1">
    <source>
        <dbReference type="SAM" id="Phobius"/>
    </source>
</evidence>
<evidence type="ECO:0008006" key="4">
    <source>
        <dbReference type="Google" id="ProtNLM"/>
    </source>
</evidence>
<feature type="transmembrane region" description="Helical" evidence="1">
    <location>
        <begin position="70"/>
        <end position="89"/>
    </location>
</feature>
<dbReference type="EMBL" id="JAGDEL010000015">
    <property type="protein sequence ID" value="MBO1513612.1"/>
    <property type="molecule type" value="Genomic_DNA"/>
</dbReference>
<keyword evidence="1" id="KW-0812">Transmembrane</keyword>
<evidence type="ECO:0000313" key="2">
    <source>
        <dbReference type="EMBL" id="MBO1513612.1"/>
    </source>
</evidence>
<organism evidence="2 3">
    <name type="scientific">Metabacillus bambusae</name>
    <dbReference type="NCBI Taxonomy" id="2795218"/>
    <lineage>
        <taxon>Bacteria</taxon>
        <taxon>Bacillati</taxon>
        <taxon>Bacillota</taxon>
        <taxon>Bacilli</taxon>
        <taxon>Bacillales</taxon>
        <taxon>Bacillaceae</taxon>
        <taxon>Metabacillus</taxon>
    </lineage>
</organism>
<dbReference type="Gene3D" id="2.50.20.10">
    <property type="entry name" value="Lipoprotein localisation LolA/LolB/LppX"/>
    <property type="match status" value="1"/>
</dbReference>
<sequence length="289" mass="34171">MTCKESKQRILRFDQLPEHEQNHFLEHIEHCEECQTYFEQYLTLEEGLDLLLQEKDIHVPSIKRRSSQRIFKRALLTCASFFLLIIGAWNTPPVKAAIEKAINEVIIDHFLKGQQPLENKGVNEEATEKIIYAEQKLQNKEIVFVYLSGKKVRNEYGNGNYSISDGKYLATYSKKDNLFVIKKLEYQSVPYEVEIFRSIDPSRIKYKGEREYLDRQAEVYLVEESQAVQREYWFDKDTSLFVKEVEIYKGHRQDQDNLSEFKIIEVKKNHRLFDFIAPDGARIIDESNQ</sequence>
<gene>
    <name evidence="2" type="ORF">I7822_18385</name>
</gene>
<dbReference type="RefSeq" id="WP_207980565.1">
    <property type="nucleotide sequence ID" value="NZ_JAGDEL010000015.1"/>
</dbReference>
<accession>A0ABS3N5T8</accession>
<dbReference type="Proteomes" id="UP000663981">
    <property type="component" value="Unassembled WGS sequence"/>
</dbReference>
<protein>
    <recommendedName>
        <fullName evidence="4">Zinc-finger domain-containing protein</fullName>
    </recommendedName>
</protein>
<name>A0ABS3N5T8_9BACI</name>
<keyword evidence="3" id="KW-1185">Reference proteome</keyword>
<evidence type="ECO:0000313" key="3">
    <source>
        <dbReference type="Proteomes" id="UP000663981"/>
    </source>
</evidence>
<proteinExistence type="predicted"/>
<reference evidence="2 3" key="1">
    <citation type="submission" date="2021-03" db="EMBL/GenBank/DDBJ databases">
        <title>Whole genome sequence of Metabacillus bambusae BG109.</title>
        <authorList>
            <person name="Jeong J.W."/>
        </authorList>
    </citation>
    <scope>NUCLEOTIDE SEQUENCE [LARGE SCALE GENOMIC DNA]</scope>
    <source>
        <strain evidence="2 3">BG109</strain>
    </source>
</reference>
<keyword evidence="1" id="KW-0472">Membrane</keyword>